<protein>
    <submittedName>
        <fullName evidence="8">Type I protein arginine methyltransferase</fullName>
        <ecNumber evidence="8">2.1.1.319</ecNumber>
    </submittedName>
</protein>
<dbReference type="GO" id="GO:0048211">
    <property type="term" value="P:Golgi vesicle docking"/>
    <property type="evidence" value="ECO:0007669"/>
    <property type="project" value="TreeGrafter"/>
</dbReference>
<keyword evidence="3 4" id="KW-0175">Coiled coil</keyword>
<dbReference type="GO" id="GO:0006888">
    <property type="term" value="P:endoplasmic reticulum to Golgi vesicle-mediated transport"/>
    <property type="evidence" value="ECO:0007669"/>
    <property type="project" value="TreeGrafter"/>
</dbReference>
<sequence length="990" mass="108266">MLHGLGLLRQQYEKFAANAVQTPEKTVQVLAQKLGDGALTREDRRAALLSLKSLTRDHATTVRTHALVPLLRWIKAPEPDEEMLRAAVETCLALCQSPTDKGAQQQLLDEPDALLGLLGLLAPTHAFYTRFAVLQLLAVLLEQHRAEVQDRVLAAPGGCSAVLQCLDAAPTSSTEIIRNEALLLLPSLVHGSVDIQKIIAFEGAFERLLDIVAQEGRIEGGVVVQDALTALEALLRDNASNQNYFRETLSIPLLAPLLFFPPPLPADANEVARHEYAQQRDAFLLQEWDEEKLANALLLVQCTRHLVEGHGDDHRENQRAMAHGGLSECLVQLAFASLAPPLLKAHTLLLLAAIVRNSRQNQDLLRTAVVTPVALVRRDVPSDAAVAEPAYELSWQAPQPAMMCLIALALRGPGATDAAAQALAVRAAALAAFDALVAQNIDVRMTVLHACVAAPAPDQNHGNANGLLLDTIAHLPSTSLVSSTEHARFDASQYLFACLMLSSLLHGSDTTKEFARRIHLDDTGRCVATATLETRPGDDPPTTLLHLVVGNVAMATRELGEAVRRERAAAADAAANTSEDWTRVLVGYLVLLCHWLWQSPETVADLVSESANLQVVLQPVAQSHGVDPLIQGLAAFVLGELYEFNPLTSDEDGVLTRRAMHPILHTRVGADAFATRLVRLKSDPRFANVGPDVLEQLVARAEHPADASQGAMPTVWFSWLFVEFWKEHYVRVQKAILVEPDATSADAAQTSAELLDARQQVATLQAELQHAKTEAALVEGLRTELAKAHEEAAQSATLREQLHAVRSVLDTTKQALEEAQQALRTQRTDVPADDTRAAALEAELAHTRDEYSHIAQRVKAELQRVRDEQTNTQQRLDARVVEMKQLEAKHAEELQRVREAHAAETSQLREAHAAETTALRDAHAAEVSRLREAQPAAPATSKDAADLAQENEDLLVLLDELSTKHKRNKERMRLQGWDVSDDEDDDDDEL</sequence>
<evidence type="ECO:0000259" key="7">
    <source>
        <dbReference type="Pfam" id="PF04871"/>
    </source>
</evidence>
<dbReference type="Gene3D" id="1.25.10.10">
    <property type="entry name" value="Leucine-rich Repeat Variant"/>
    <property type="match status" value="1"/>
</dbReference>
<feature type="region of interest" description="Disordered" evidence="5">
    <location>
        <begin position="961"/>
        <end position="990"/>
    </location>
</feature>
<evidence type="ECO:0000256" key="2">
    <source>
        <dbReference type="ARBA" id="ARBA00023034"/>
    </source>
</evidence>
<accession>A0AAF0DUU0</accession>
<dbReference type="GO" id="GO:0006886">
    <property type="term" value="P:intracellular protein transport"/>
    <property type="evidence" value="ECO:0007669"/>
    <property type="project" value="InterPro"/>
</dbReference>
<dbReference type="GO" id="GO:0012507">
    <property type="term" value="C:ER to Golgi transport vesicle membrane"/>
    <property type="evidence" value="ECO:0007669"/>
    <property type="project" value="TreeGrafter"/>
</dbReference>
<gene>
    <name evidence="8" type="primary">USO1</name>
    <name evidence="8" type="ORF">MBRA1_002512</name>
</gene>
<proteinExistence type="predicted"/>
<evidence type="ECO:0000313" key="9">
    <source>
        <dbReference type="Proteomes" id="UP001216638"/>
    </source>
</evidence>
<dbReference type="GO" id="GO:0005783">
    <property type="term" value="C:endoplasmic reticulum"/>
    <property type="evidence" value="ECO:0007669"/>
    <property type="project" value="TreeGrafter"/>
</dbReference>
<feature type="coiled-coil region" evidence="4">
    <location>
        <begin position="747"/>
        <end position="774"/>
    </location>
</feature>
<dbReference type="AlphaFoldDB" id="A0AAF0DUU0"/>
<dbReference type="GO" id="GO:0000139">
    <property type="term" value="C:Golgi membrane"/>
    <property type="evidence" value="ECO:0007669"/>
    <property type="project" value="InterPro"/>
</dbReference>
<reference evidence="8" key="1">
    <citation type="submission" date="2023-03" db="EMBL/GenBank/DDBJ databases">
        <title>Mating type loci evolution in Malassezia.</title>
        <authorList>
            <person name="Coelho M.A."/>
        </authorList>
    </citation>
    <scope>NUCLEOTIDE SEQUENCE</scope>
    <source>
        <strain evidence="8">CBS 14135</strain>
    </source>
</reference>
<dbReference type="PANTHER" id="PTHR10013">
    <property type="entry name" value="GENERAL VESICULAR TRANSPORT FACTOR P115"/>
    <property type="match status" value="1"/>
</dbReference>
<dbReference type="FunFam" id="1.25.10.10:FF:000296">
    <property type="entry name" value="Related to transport protein USO1"/>
    <property type="match status" value="1"/>
</dbReference>
<feature type="coiled-coil region" evidence="4">
    <location>
        <begin position="802"/>
        <end position="911"/>
    </location>
</feature>
<feature type="region of interest" description="Disordered" evidence="5">
    <location>
        <begin position="927"/>
        <end position="946"/>
    </location>
</feature>
<dbReference type="GO" id="GO:0035242">
    <property type="term" value="F:protein-arginine omega-N asymmetric methyltransferase activity"/>
    <property type="evidence" value="ECO:0007669"/>
    <property type="project" value="UniProtKB-EC"/>
</dbReference>
<evidence type="ECO:0000256" key="3">
    <source>
        <dbReference type="ARBA" id="ARBA00023054"/>
    </source>
</evidence>
<organism evidence="8 9">
    <name type="scientific">Malassezia brasiliensis</name>
    <dbReference type="NCBI Taxonomy" id="1821822"/>
    <lineage>
        <taxon>Eukaryota</taxon>
        <taxon>Fungi</taxon>
        <taxon>Dikarya</taxon>
        <taxon>Basidiomycota</taxon>
        <taxon>Ustilaginomycotina</taxon>
        <taxon>Malasseziomycetes</taxon>
        <taxon>Malasseziales</taxon>
        <taxon>Malasseziaceae</taxon>
        <taxon>Malassezia</taxon>
    </lineage>
</organism>
<keyword evidence="8" id="KW-0489">Methyltransferase</keyword>
<evidence type="ECO:0000259" key="6">
    <source>
        <dbReference type="Pfam" id="PF04869"/>
    </source>
</evidence>
<dbReference type="Proteomes" id="UP001216638">
    <property type="component" value="Chromosome 3"/>
</dbReference>
<dbReference type="InterPro" id="IPR024095">
    <property type="entry name" value="Vesicle_P115"/>
</dbReference>
<dbReference type="InterPro" id="IPR011989">
    <property type="entry name" value="ARM-like"/>
</dbReference>
<keyword evidence="8" id="KW-0808">Transferase</keyword>
<dbReference type="GO" id="GO:0048280">
    <property type="term" value="P:vesicle fusion with Golgi apparatus"/>
    <property type="evidence" value="ECO:0007669"/>
    <property type="project" value="InterPro"/>
</dbReference>
<dbReference type="InterPro" id="IPR006953">
    <property type="entry name" value="Vesicle_Uso1_P115_head"/>
</dbReference>
<dbReference type="InterPro" id="IPR016024">
    <property type="entry name" value="ARM-type_fold"/>
</dbReference>
<feature type="domain" description="Vesicle tethering protein Uso1/P115-like head" evidence="6">
    <location>
        <begin position="393"/>
        <end position="736"/>
    </location>
</feature>
<comment type="subcellular location">
    <subcellularLocation>
        <location evidence="1">Golgi apparatus</location>
    </subcellularLocation>
</comment>
<dbReference type="GO" id="GO:0005795">
    <property type="term" value="C:Golgi stack"/>
    <property type="evidence" value="ECO:0007669"/>
    <property type="project" value="TreeGrafter"/>
</dbReference>
<dbReference type="PANTHER" id="PTHR10013:SF0">
    <property type="entry name" value="GENERAL VESICULAR TRANSPORT FACTOR P115"/>
    <property type="match status" value="1"/>
</dbReference>
<dbReference type="EC" id="2.1.1.319" evidence="8"/>
<evidence type="ECO:0000256" key="1">
    <source>
        <dbReference type="ARBA" id="ARBA00004555"/>
    </source>
</evidence>
<name>A0AAF0DUU0_9BASI</name>
<dbReference type="InterPro" id="IPR006955">
    <property type="entry name" value="Uso1_p115_C"/>
</dbReference>
<dbReference type="EMBL" id="CP119953">
    <property type="protein sequence ID" value="WFC95858.1"/>
    <property type="molecule type" value="Genomic_DNA"/>
</dbReference>
<dbReference type="Pfam" id="PF04871">
    <property type="entry name" value="Uso1_p115_C"/>
    <property type="match status" value="1"/>
</dbReference>
<dbReference type="Pfam" id="PF04869">
    <property type="entry name" value="Uso1_p115_head"/>
    <property type="match status" value="1"/>
</dbReference>
<dbReference type="SUPFAM" id="SSF48371">
    <property type="entry name" value="ARM repeat"/>
    <property type="match status" value="1"/>
</dbReference>
<keyword evidence="2" id="KW-0333">Golgi apparatus</keyword>
<feature type="compositionally biased region" description="Acidic residues" evidence="5">
    <location>
        <begin position="979"/>
        <end position="990"/>
    </location>
</feature>
<feature type="domain" description="Uso1/p115-like vesicle tethering protein C-terminal" evidence="7">
    <location>
        <begin position="874"/>
        <end position="989"/>
    </location>
</feature>
<evidence type="ECO:0000256" key="5">
    <source>
        <dbReference type="SAM" id="MobiDB-lite"/>
    </source>
</evidence>
<evidence type="ECO:0000313" key="8">
    <source>
        <dbReference type="EMBL" id="WFC95858.1"/>
    </source>
</evidence>
<dbReference type="GO" id="GO:0032259">
    <property type="term" value="P:methylation"/>
    <property type="evidence" value="ECO:0007669"/>
    <property type="project" value="UniProtKB-KW"/>
</dbReference>
<keyword evidence="9" id="KW-1185">Reference proteome</keyword>
<evidence type="ECO:0000256" key="4">
    <source>
        <dbReference type="SAM" id="Coils"/>
    </source>
</evidence>